<evidence type="ECO:0000256" key="3">
    <source>
        <dbReference type="ARBA" id="ARBA00022692"/>
    </source>
</evidence>
<dbReference type="RefSeq" id="WP_349164970.1">
    <property type="nucleotide sequence ID" value="NZ_JBBMFE010000012.1"/>
</dbReference>
<feature type="transmembrane region" description="Helical" evidence="6">
    <location>
        <begin position="349"/>
        <end position="372"/>
    </location>
</feature>
<evidence type="ECO:0000256" key="5">
    <source>
        <dbReference type="ARBA" id="ARBA00023136"/>
    </source>
</evidence>
<dbReference type="Pfam" id="PF13567">
    <property type="entry name" value="DUF4131"/>
    <property type="match status" value="1"/>
</dbReference>
<accession>A0ABV1FJI6</accession>
<feature type="transmembrane region" description="Helical" evidence="6">
    <location>
        <begin position="185"/>
        <end position="207"/>
    </location>
</feature>
<dbReference type="InterPro" id="IPR001279">
    <property type="entry name" value="Metallo-B-lactamas"/>
</dbReference>
<evidence type="ECO:0000313" key="9">
    <source>
        <dbReference type="Proteomes" id="UP001438008"/>
    </source>
</evidence>
<organism evidence="8 9">
    <name type="scientific">Laedolimicola intestinihominis</name>
    <dbReference type="NCBI Taxonomy" id="3133166"/>
    <lineage>
        <taxon>Bacteria</taxon>
        <taxon>Bacillati</taxon>
        <taxon>Bacillota</taxon>
        <taxon>Clostridia</taxon>
        <taxon>Lachnospirales</taxon>
        <taxon>Lachnospiraceae</taxon>
        <taxon>Laedolimicola</taxon>
    </lineage>
</organism>
<feature type="transmembrane region" description="Helical" evidence="6">
    <location>
        <begin position="219"/>
        <end position="251"/>
    </location>
</feature>
<comment type="subcellular location">
    <subcellularLocation>
        <location evidence="1">Cell membrane</location>
        <topology evidence="1">Multi-pass membrane protein</topology>
    </subcellularLocation>
</comment>
<reference evidence="8 9" key="1">
    <citation type="submission" date="2024-03" db="EMBL/GenBank/DDBJ databases">
        <title>Human intestinal bacterial collection.</title>
        <authorList>
            <person name="Pauvert C."/>
            <person name="Hitch T.C.A."/>
            <person name="Clavel T."/>
        </authorList>
    </citation>
    <scope>NUCLEOTIDE SEQUENCE [LARGE SCALE GENOMIC DNA]</scope>
    <source>
        <strain evidence="8 9">CLA-AA-H132</strain>
    </source>
</reference>
<evidence type="ECO:0000256" key="6">
    <source>
        <dbReference type="SAM" id="Phobius"/>
    </source>
</evidence>
<dbReference type="EMBL" id="JBBMFE010000012">
    <property type="protein sequence ID" value="MEQ2473229.1"/>
    <property type="molecule type" value="Genomic_DNA"/>
</dbReference>
<dbReference type="InterPro" id="IPR004797">
    <property type="entry name" value="Competence_ComEC/Rec2"/>
</dbReference>
<feature type="transmembrane region" description="Helical" evidence="6">
    <location>
        <begin position="257"/>
        <end position="273"/>
    </location>
</feature>
<sequence>MKIRKRPLCLTALALAVVLLCLPAELFRKASPDVTAHPEILTGTICRMEPGGMTVWLTKTNYPDAGIILVSFEAEPSVSIGNTIRIENYFKIRKPEAPTNPGQFDAKLYYQTKGIGLLCYAKDATVIRDDVWWMAQLLYELQESLSARVRGLFPVEKSGVLEAMLLGNKTDLEAETKSLYQKSGISHLLAISGLHVSVFGMTLYRFLRKMGGSLRSSGALSLFVVLFYGFLTGMGTSACRAVVMFALLIIGEMLGKSYDMLTALAFGAILLLLRQPLYVRSASFLLSFGAVAGIGLIFPALKALFLPKNRRWAKRVEPLLLSLSIQMMTLPVLEYFYSEIPLYGTLLNLVVIPLMTVVMFTGILAVGISFVLPGVARAPAFLCGAILEFYERLGTASLRLPGAVFTCGQPKIWQMAGYYTGLVVFLFWRYQLKERKKRRMGQINDPDIRLEEAERAEPHRRILQAGSAAVLGILLLFLTLRLHSGFQLVMLDVGQGDGIYLRTAAGTTILIDGGSTSVTKVGTYRILPFLKSEGVGRLDYIVVTHTDEDHISGIKELLETASEPGGLRIGTLLLSGRSMEEEKGQRLMENARESGVTVQKIEKGAVLRDGLTELTCLHPDGTKAYADVNEASVVLALRYQEFSVMLTGDLEETGEREILEREQKHGGKEWPPYGFAVLKAGHHGSRTSGSEAWLEAVKPRLTLISCGRDNSYGHPHREALERLDAAGSKILQTTECGAITVESDGKDFRVHAYLQ</sequence>
<keyword evidence="5 6" id="KW-0472">Membrane</keyword>
<dbReference type="Pfam" id="PF00753">
    <property type="entry name" value="Lactamase_B"/>
    <property type="match status" value="1"/>
</dbReference>
<evidence type="ECO:0000256" key="2">
    <source>
        <dbReference type="ARBA" id="ARBA00022475"/>
    </source>
</evidence>
<feature type="transmembrane region" description="Helical" evidence="6">
    <location>
        <begin position="412"/>
        <end position="430"/>
    </location>
</feature>
<comment type="caution">
    <text evidence="8">The sequence shown here is derived from an EMBL/GenBank/DDBJ whole genome shotgun (WGS) entry which is preliminary data.</text>
</comment>
<dbReference type="Pfam" id="PF03772">
    <property type="entry name" value="Competence"/>
    <property type="match status" value="1"/>
</dbReference>
<evidence type="ECO:0000256" key="4">
    <source>
        <dbReference type="ARBA" id="ARBA00022989"/>
    </source>
</evidence>
<name>A0ABV1FJI6_9FIRM</name>
<keyword evidence="2" id="KW-1003">Cell membrane</keyword>
<feature type="domain" description="Metallo-beta-lactamase" evidence="7">
    <location>
        <begin position="495"/>
        <end position="708"/>
    </location>
</feature>
<dbReference type="Proteomes" id="UP001438008">
    <property type="component" value="Unassembled WGS sequence"/>
</dbReference>
<dbReference type="NCBIfam" id="TIGR00360">
    <property type="entry name" value="ComEC_N-term"/>
    <property type="match status" value="1"/>
</dbReference>
<evidence type="ECO:0000313" key="8">
    <source>
        <dbReference type="EMBL" id="MEQ2473229.1"/>
    </source>
</evidence>
<evidence type="ECO:0000259" key="7">
    <source>
        <dbReference type="SMART" id="SM00849"/>
    </source>
</evidence>
<evidence type="ECO:0000256" key="1">
    <source>
        <dbReference type="ARBA" id="ARBA00004651"/>
    </source>
</evidence>
<dbReference type="Gene3D" id="3.60.15.10">
    <property type="entry name" value="Ribonuclease Z/Hydroxyacylglutathione hydrolase-like"/>
    <property type="match status" value="1"/>
</dbReference>
<keyword evidence="4 6" id="KW-1133">Transmembrane helix</keyword>
<dbReference type="InterPro" id="IPR025405">
    <property type="entry name" value="DUF4131"/>
</dbReference>
<dbReference type="InterPro" id="IPR052159">
    <property type="entry name" value="Competence_DNA_uptake"/>
</dbReference>
<dbReference type="PANTHER" id="PTHR30619:SF1">
    <property type="entry name" value="RECOMBINATION PROTEIN 2"/>
    <property type="match status" value="1"/>
</dbReference>
<dbReference type="NCBIfam" id="TIGR00361">
    <property type="entry name" value="ComEC_Rec2"/>
    <property type="match status" value="1"/>
</dbReference>
<dbReference type="CDD" id="cd07731">
    <property type="entry name" value="ComA-like_MBL-fold"/>
    <property type="match status" value="1"/>
</dbReference>
<feature type="transmembrane region" description="Helical" evidence="6">
    <location>
        <begin position="462"/>
        <end position="480"/>
    </location>
</feature>
<proteinExistence type="predicted"/>
<protein>
    <submittedName>
        <fullName evidence="8">DNA internalization-related competence protein ComEC/Rec2</fullName>
    </submittedName>
</protein>
<dbReference type="InterPro" id="IPR036866">
    <property type="entry name" value="RibonucZ/Hydroxyglut_hydro"/>
</dbReference>
<keyword evidence="3 6" id="KW-0812">Transmembrane</keyword>
<gene>
    <name evidence="8" type="ORF">WMO29_12145</name>
</gene>
<keyword evidence="9" id="KW-1185">Reference proteome</keyword>
<dbReference type="SMART" id="SM00849">
    <property type="entry name" value="Lactamase_B"/>
    <property type="match status" value="1"/>
</dbReference>
<feature type="transmembrane region" description="Helical" evidence="6">
    <location>
        <begin position="285"/>
        <end position="306"/>
    </location>
</feature>
<dbReference type="SUPFAM" id="SSF56281">
    <property type="entry name" value="Metallo-hydrolase/oxidoreductase"/>
    <property type="match status" value="1"/>
</dbReference>
<dbReference type="InterPro" id="IPR004477">
    <property type="entry name" value="ComEC_N"/>
</dbReference>
<dbReference type="PANTHER" id="PTHR30619">
    <property type="entry name" value="DNA INTERNALIZATION/COMPETENCE PROTEIN COMEC/REC2"/>
    <property type="match status" value="1"/>
</dbReference>
<dbReference type="InterPro" id="IPR035681">
    <property type="entry name" value="ComA-like_MBL"/>
</dbReference>